<dbReference type="PANTHER" id="PTHR23073">
    <property type="entry name" value="26S PROTEASOME REGULATORY SUBUNIT"/>
    <property type="match status" value="1"/>
</dbReference>
<comment type="similarity">
    <text evidence="2 9">Belongs to the AAA ATPase family.</text>
</comment>
<feature type="domain" description="AAA+ ATPase" evidence="11">
    <location>
        <begin position="169"/>
        <end position="308"/>
    </location>
</feature>
<dbReference type="PROSITE" id="PS00674">
    <property type="entry name" value="AAA"/>
    <property type="match status" value="1"/>
</dbReference>
<dbReference type="InterPro" id="IPR003593">
    <property type="entry name" value="AAA+_ATPase"/>
</dbReference>
<dbReference type="InterPro" id="IPR003959">
    <property type="entry name" value="ATPase_AAA_core"/>
</dbReference>
<evidence type="ECO:0000256" key="9">
    <source>
        <dbReference type="RuleBase" id="RU003651"/>
    </source>
</evidence>
<dbReference type="GO" id="GO:0006508">
    <property type="term" value="P:proteolysis"/>
    <property type="evidence" value="ECO:0007669"/>
    <property type="project" value="UniProtKB-KW"/>
</dbReference>
<evidence type="ECO:0000256" key="6">
    <source>
        <dbReference type="ARBA" id="ARBA00022942"/>
    </source>
</evidence>
<dbReference type="STRING" id="118126.L21_2710"/>
<evidence type="ECO:0000256" key="5">
    <source>
        <dbReference type="ARBA" id="ARBA00022840"/>
    </source>
</evidence>
<dbReference type="GO" id="GO:0008237">
    <property type="term" value="F:metallopeptidase activity"/>
    <property type="evidence" value="ECO:0007669"/>
    <property type="project" value="UniProtKB-KW"/>
</dbReference>
<keyword evidence="7 10" id="KW-0175">Coiled coil</keyword>
<evidence type="ECO:0000313" key="13">
    <source>
        <dbReference type="Proteomes" id="UP000184671"/>
    </source>
</evidence>
<evidence type="ECO:0000259" key="11">
    <source>
        <dbReference type="SMART" id="SM00382"/>
    </source>
</evidence>
<dbReference type="Gene3D" id="3.40.50.300">
    <property type="entry name" value="P-loop containing nucleotide triphosphate hydrolases"/>
    <property type="match status" value="1"/>
</dbReference>
<organism evidence="12 13">
    <name type="scientific">Methanoculleus chikugoensis</name>
    <dbReference type="NCBI Taxonomy" id="118126"/>
    <lineage>
        <taxon>Archaea</taxon>
        <taxon>Methanobacteriati</taxon>
        <taxon>Methanobacteriota</taxon>
        <taxon>Stenosarchaea group</taxon>
        <taxon>Methanomicrobia</taxon>
        <taxon>Methanomicrobiales</taxon>
        <taxon>Methanomicrobiaceae</taxon>
        <taxon>Methanoculleus</taxon>
    </lineage>
</organism>
<evidence type="ECO:0000256" key="2">
    <source>
        <dbReference type="ARBA" id="ARBA00006914"/>
    </source>
</evidence>
<dbReference type="InterPro" id="IPR050221">
    <property type="entry name" value="26S_Proteasome_ATPase"/>
</dbReference>
<dbReference type="Gene3D" id="2.40.50.140">
    <property type="entry name" value="Nucleic acid-binding proteins"/>
    <property type="match status" value="1"/>
</dbReference>
<gene>
    <name evidence="12" type="primary">ftsH_5</name>
    <name evidence="12" type="ORF">L21_2710</name>
</gene>
<keyword evidence="8" id="KW-0143">Chaperone</keyword>
<name>A0A1M4MPH8_9EURY</name>
<evidence type="ECO:0000256" key="4">
    <source>
        <dbReference type="ARBA" id="ARBA00022741"/>
    </source>
</evidence>
<evidence type="ECO:0000256" key="1">
    <source>
        <dbReference type="ARBA" id="ARBA00004496"/>
    </source>
</evidence>
<keyword evidence="4 9" id="KW-0547">Nucleotide-binding</keyword>
<evidence type="ECO:0000256" key="7">
    <source>
        <dbReference type="ARBA" id="ARBA00023054"/>
    </source>
</evidence>
<dbReference type="Pfam" id="PF00004">
    <property type="entry name" value="AAA"/>
    <property type="match status" value="1"/>
</dbReference>
<accession>A0A1M4MPH8</accession>
<dbReference type="Gene3D" id="1.10.8.60">
    <property type="match status" value="1"/>
</dbReference>
<dbReference type="InterPro" id="IPR027417">
    <property type="entry name" value="P-loop_NTPase"/>
</dbReference>
<dbReference type="EC" id="3.4.24.-" evidence="12"/>
<comment type="subcellular location">
    <subcellularLocation>
        <location evidence="1">Cytoplasm</location>
    </subcellularLocation>
</comment>
<keyword evidence="6" id="KW-0647">Proteasome</keyword>
<dbReference type="NCBIfam" id="NF003069">
    <property type="entry name" value="PRK03992.1"/>
    <property type="match status" value="1"/>
</dbReference>
<dbReference type="RefSeq" id="WP_083609074.1">
    <property type="nucleotide sequence ID" value="NZ_FMID01000068.1"/>
</dbReference>
<dbReference type="SMART" id="SM00382">
    <property type="entry name" value="AAA"/>
    <property type="match status" value="1"/>
</dbReference>
<dbReference type="InterPro" id="IPR041569">
    <property type="entry name" value="AAA_lid_3"/>
</dbReference>
<dbReference type="InterPro" id="IPR003960">
    <property type="entry name" value="ATPase_AAA_CS"/>
</dbReference>
<keyword evidence="5 9" id="KW-0067">ATP-binding</keyword>
<feature type="coiled-coil region" evidence="10">
    <location>
        <begin position="23"/>
        <end position="57"/>
    </location>
</feature>
<dbReference type="Pfam" id="PF17862">
    <property type="entry name" value="AAA_lid_3"/>
    <property type="match status" value="1"/>
</dbReference>
<dbReference type="FunFam" id="3.40.50.300:FF:000033">
    <property type="entry name" value="26S protease regulatory subunit 6B"/>
    <property type="match status" value="1"/>
</dbReference>
<dbReference type="GO" id="GO:0005737">
    <property type="term" value="C:cytoplasm"/>
    <property type="evidence" value="ECO:0007669"/>
    <property type="project" value="UniProtKB-SubCell"/>
</dbReference>
<evidence type="ECO:0000256" key="3">
    <source>
        <dbReference type="ARBA" id="ARBA00022490"/>
    </source>
</evidence>
<dbReference type="EMBL" id="FMID01000068">
    <property type="protein sequence ID" value="SCL76767.1"/>
    <property type="molecule type" value="Genomic_DNA"/>
</dbReference>
<proteinExistence type="inferred from homology"/>
<keyword evidence="12" id="KW-0645">Protease</keyword>
<dbReference type="OrthoDB" id="77269at2157"/>
<dbReference type="GO" id="GO:0000502">
    <property type="term" value="C:proteasome complex"/>
    <property type="evidence" value="ECO:0007669"/>
    <property type="project" value="UniProtKB-KW"/>
</dbReference>
<protein>
    <submittedName>
        <fullName evidence="12">ATP-dependent zinc metalloprotease FtsH</fullName>
        <ecNumber evidence="12">3.4.24.-</ecNumber>
    </submittedName>
</protein>
<evidence type="ECO:0000313" key="12">
    <source>
        <dbReference type="EMBL" id="SCL76767.1"/>
    </source>
</evidence>
<dbReference type="AlphaFoldDB" id="A0A1M4MPH8"/>
<keyword evidence="12" id="KW-0378">Hydrolase</keyword>
<reference evidence="12 13" key="1">
    <citation type="submission" date="2016-08" db="EMBL/GenBank/DDBJ databases">
        <authorList>
            <person name="Seilhamer J.J."/>
        </authorList>
    </citation>
    <scope>NUCLEOTIDE SEQUENCE [LARGE SCALE GENOMIC DNA]</scope>
    <source>
        <strain evidence="12">L21-II-0</strain>
    </source>
</reference>
<dbReference type="Proteomes" id="UP000184671">
    <property type="component" value="Unassembled WGS sequence"/>
</dbReference>
<keyword evidence="3" id="KW-0963">Cytoplasm</keyword>
<dbReference type="GO" id="GO:0016887">
    <property type="term" value="F:ATP hydrolysis activity"/>
    <property type="evidence" value="ECO:0007669"/>
    <property type="project" value="InterPro"/>
</dbReference>
<keyword evidence="12" id="KW-0482">Metalloprotease</keyword>
<sequence>MSDMDETIGSTPGSEHDMLTLQIQDLKAQILDYKLKNELLEKELLQLRKENAQLKRVPLFVAAVVDVLENGEVYLRQQGNNQEYVTTVSEKLYRTLKPGMKVAVNNTLSIVKTIGNIYDARVRVMELDEQPSVTFEQVGGLKEEIEEVREAVEYPLTKPEIYERVGVEPPKGILLYGPPGTGKTLIAKAVARQSQARFIRMSGSELVHKYIGEGAQLVRELFILARERAPAIVFIDEIDAIGSMRTNDGTSGSAEVQRTLMQLLAEMDGFGNRGNVRIMAATNRIDMLDPALLRPGRFDRIIQVPLPDAGARLEILKIHTAKMSLAGSVDLSELSELTENTTGAELQAICREAGMMAIRRDAEAIEREDFLVAIKKVKREAAAPDSRMYL</sequence>
<evidence type="ECO:0000256" key="10">
    <source>
        <dbReference type="SAM" id="Coils"/>
    </source>
</evidence>
<dbReference type="InterPro" id="IPR012340">
    <property type="entry name" value="NA-bd_OB-fold"/>
</dbReference>
<dbReference type="SUPFAM" id="SSF52540">
    <property type="entry name" value="P-loop containing nucleoside triphosphate hydrolases"/>
    <property type="match status" value="1"/>
</dbReference>
<evidence type="ECO:0000256" key="8">
    <source>
        <dbReference type="ARBA" id="ARBA00023186"/>
    </source>
</evidence>
<dbReference type="GO" id="GO:0005524">
    <property type="term" value="F:ATP binding"/>
    <property type="evidence" value="ECO:0007669"/>
    <property type="project" value="UniProtKB-KW"/>
</dbReference>